<evidence type="ECO:0000256" key="1">
    <source>
        <dbReference type="ARBA" id="ARBA00004878"/>
    </source>
</evidence>
<evidence type="ECO:0000256" key="4">
    <source>
        <dbReference type="ARBA" id="ARBA00014959"/>
    </source>
</evidence>
<dbReference type="InterPro" id="IPR034116">
    <property type="entry name" value="AGE_dom"/>
</dbReference>
<proteinExistence type="inferred from homology"/>
<dbReference type="Gene3D" id="1.50.10.10">
    <property type="match status" value="1"/>
</dbReference>
<dbReference type="CDD" id="cd00249">
    <property type="entry name" value="AGE"/>
    <property type="match status" value="1"/>
</dbReference>
<evidence type="ECO:0000256" key="3">
    <source>
        <dbReference type="ARBA" id="ARBA00013176"/>
    </source>
</evidence>
<comment type="pathway">
    <text evidence="1">Amino-sugar metabolism; N-acetylneuraminate degradation.</text>
</comment>
<reference evidence="11" key="1">
    <citation type="submission" date="2021-02" db="EMBL/GenBank/DDBJ databases">
        <authorList>
            <person name="Nowell W R."/>
        </authorList>
    </citation>
    <scope>NUCLEOTIDE SEQUENCE</scope>
</reference>
<evidence type="ECO:0000313" key="12">
    <source>
        <dbReference type="EMBL" id="CAF4161976.1"/>
    </source>
</evidence>
<dbReference type="UniPathway" id="UPA00629"/>
<dbReference type="SUPFAM" id="SSF48208">
    <property type="entry name" value="Six-hairpin glycosidases"/>
    <property type="match status" value="1"/>
</dbReference>
<evidence type="ECO:0000256" key="5">
    <source>
        <dbReference type="ARBA" id="ARBA00023235"/>
    </source>
</evidence>
<evidence type="ECO:0000256" key="7">
    <source>
        <dbReference type="ARBA" id="ARBA00031909"/>
    </source>
</evidence>
<dbReference type="InterPro" id="IPR008928">
    <property type="entry name" value="6-hairpin_glycosidase_sf"/>
</dbReference>
<dbReference type="Pfam" id="PF07221">
    <property type="entry name" value="GlcNAc_2-epim"/>
    <property type="match status" value="1"/>
</dbReference>
<dbReference type="FunFam" id="1.50.10.10:FF:000057">
    <property type="entry name" value="N-acylglucosamine 2-epimerase"/>
    <property type="match status" value="1"/>
</dbReference>
<evidence type="ECO:0000256" key="6">
    <source>
        <dbReference type="ARBA" id="ARBA00031608"/>
    </source>
</evidence>
<evidence type="ECO:0000313" key="11">
    <source>
        <dbReference type="EMBL" id="CAF1555329.1"/>
    </source>
</evidence>
<protein>
    <recommendedName>
        <fullName evidence="4">N-acylglucosamine 2-epimerase</fullName>
        <ecNumber evidence="3">5.1.3.8</ecNumber>
    </recommendedName>
    <alternativeName>
        <fullName evidence="8">GlcNAc 2-epimerase</fullName>
    </alternativeName>
    <alternativeName>
        <fullName evidence="6">N-acetyl-D-glucosamine 2-epimerase</fullName>
    </alternativeName>
    <alternativeName>
        <fullName evidence="7">Renin-binding protein</fullName>
    </alternativeName>
</protein>
<keyword evidence="5" id="KW-0413">Isomerase</keyword>
<dbReference type="Proteomes" id="UP000681967">
    <property type="component" value="Unassembled WGS sequence"/>
</dbReference>
<dbReference type="EMBL" id="CAJOBH010011320">
    <property type="protein sequence ID" value="CAF4161976.1"/>
    <property type="molecule type" value="Genomic_DNA"/>
</dbReference>
<comment type="caution">
    <text evidence="11">The sequence shown here is derived from an EMBL/GenBank/DDBJ whole genome shotgun (WGS) entry which is preliminary data.</text>
</comment>
<evidence type="ECO:0000256" key="9">
    <source>
        <dbReference type="ARBA" id="ARBA00034243"/>
    </source>
</evidence>
<comment type="subunit">
    <text evidence="10">Homodimer. Forms a heterodimer with renin and inhibits its activity.</text>
</comment>
<name>A0A815XB18_9BILA</name>
<dbReference type="GO" id="GO:0050121">
    <property type="term" value="F:N-acylglucosamine 2-epimerase activity"/>
    <property type="evidence" value="ECO:0007669"/>
    <property type="project" value="UniProtKB-EC"/>
</dbReference>
<sequence>MTEMNFRSCSFLLSHVQRILDFYDKSVDPEGGFYHCYKDDGTVYDSHTRHLVSSTRFIFNYAKGYLYFGKDDYLKRTRHGLDYIRNTHRNPKTGSYAWAIYDGKIVDDTNHCYGLAFVMLAYACALRIGIEEAREWLRETYDLMEKHFWLKEKGLYASEATSDWQLNDYRGQNDNMHAFEAMLAAYEATNADIYLERAKTLAKVMTESSEELHYQIWEHYHLDWTPDFEYNKDVRTNNFRPWGVQTGHQTQWAKLLLILDRHDPQPWHLERAIRLFDRAMKCGWDEKNGGLVYGYRLDGSLYDGDKHFWVQCESFATAALLGDRLKDEKYWEWYDKIWDYSWKYFVDHQYGAWYRILTPVNEKYSDEKSPAGKVDYHTMGVCYEVLNVIDNE</sequence>
<dbReference type="PANTHER" id="PTHR15108">
    <property type="entry name" value="N-ACYLGLUCOSAMINE-2-EPIMERASE"/>
    <property type="match status" value="1"/>
</dbReference>
<dbReference type="Proteomes" id="UP000663855">
    <property type="component" value="Unassembled WGS sequence"/>
</dbReference>
<evidence type="ECO:0000256" key="10">
    <source>
        <dbReference type="ARBA" id="ARBA00046544"/>
    </source>
</evidence>
<evidence type="ECO:0000313" key="13">
    <source>
        <dbReference type="Proteomes" id="UP000663855"/>
    </source>
</evidence>
<accession>A0A815XB18</accession>
<organism evidence="11 13">
    <name type="scientific">Rotaria magnacalcarata</name>
    <dbReference type="NCBI Taxonomy" id="392030"/>
    <lineage>
        <taxon>Eukaryota</taxon>
        <taxon>Metazoa</taxon>
        <taxon>Spiralia</taxon>
        <taxon>Gnathifera</taxon>
        <taxon>Rotifera</taxon>
        <taxon>Eurotatoria</taxon>
        <taxon>Bdelloidea</taxon>
        <taxon>Philodinida</taxon>
        <taxon>Philodinidae</taxon>
        <taxon>Rotaria</taxon>
    </lineage>
</organism>
<evidence type="ECO:0000256" key="8">
    <source>
        <dbReference type="ARBA" id="ARBA00033215"/>
    </source>
</evidence>
<comment type="similarity">
    <text evidence="2">Belongs to the N-acylglucosamine 2-epimerase family.</text>
</comment>
<dbReference type="GO" id="GO:0019262">
    <property type="term" value="P:N-acetylneuraminate catabolic process"/>
    <property type="evidence" value="ECO:0007669"/>
    <property type="project" value="UniProtKB-UniPathway"/>
</dbReference>
<dbReference type="EC" id="5.1.3.8" evidence="3"/>
<gene>
    <name evidence="12" type="ORF">BYL167_LOCUS22018</name>
    <name evidence="11" type="ORF">CJN711_LOCUS30731</name>
</gene>
<dbReference type="AlphaFoldDB" id="A0A815XB18"/>
<evidence type="ECO:0000256" key="2">
    <source>
        <dbReference type="ARBA" id="ARBA00008558"/>
    </source>
</evidence>
<dbReference type="GO" id="GO:0005975">
    <property type="term" value="P:carbohydrate metabolic process"/>
    <property type="evidence" value="ECO:0007669"/>
    <property type="project" value="InterPro"/>
</dbReference>
<comment type="catalytic activity">
    <reaction evidence="9">
        <text>an N-acyl-D-glucosamine = an N-acyl-D-mannosamine</text>
        <dbReference type="Rhea" id="RHEA:19033"/>
        <dbReference type="ChEBI" id="CHEBI:16062"/>
        <dbReference type="ChEBI" id="CHEBI:17274"/>
        <dbReference type="EC" id="5.1.3.8"/>
    </reaction>
    <physiologicalReaction direction="left-to-right" evidence="9">
        <dbReference type="Rhea" id="RHEA:19034"/>
    </physiologicalReaction>
    <physiologicalReaction direction="right-to-left" evidence="9">
        <dbReference type="Rhea" id="RHEA:19035"/>
    </physiologicalReaction>
</comment>
<dbReference type="InterPro" id="IPR010819">
    <property type="entry name" value="AGE/CE"/>
</dbReference>
<dbReference type="EMBL" id="CAJNOV010014563">
    <property type="protein sequence ID" value="CAF1555329.1"/>
    <property type="molecule type" value="Genomic_DNA"/>
</dbReference>
<dbReference type="InterPro" id="IPR012341">
    <property type="entry name" value="6hp_glycosidase-like_sf"/>
</dbReference>